<reference evidence="1" key="1">
    <citation type="journal article" date="2023" name="bioRxiv">
        <title>Improved chromosome-level genome assembly for marigold (Tagetes erecta).</title>
        <authorList>
            <person name="Jiang F."/>
            <person name="Yuan L."/>
            <person name="Wang S."/>
            <person name="Wang H."/>
            <person name="Xu D."/>
            <person name="Wang A."/>
            <person name="Fan W."/>
        </authorList>
    </citation>
    <scope>NUCLEOTIDE SEQUENCE</scope>
    <source>
        <strain evidence="1">WSJ</strain>
        <tissue evidence="1">Leaf</tissue>
    </source>
</reference>
<proteinExistence type="predicted"/>
<organism evidence="1 2">
    <name type="scientific">Tagetes erecta</name>
    <name type="common">African marigold</name>
    <dbReference type="NCBI Taxonomy" id="13708"/>
    <lineage>
        <taxon>Eukaryota</taxon>
        <taxon>Viridiplantae</taxon>
        <taxon>Streptophyta</taxon>
        <taxon>Embryophyta</taxon>
        <taxon>Tracheophyta</taxon>
        <taxon>Spermatophyta</taxon>
        <taxon>Magnoliopsida</taxon>
        <taxon>eudicotyledons</taxon>
        <taxon>Gunneridae</taxon>
        <taxon>Pentapetalae</taxon>
        <taxon>asterids</taxon>
        <taxon>campanulids</taxon>
        <taxon>Asterales</taxon>
        <taxon>Asteraceae</taxon>
        <taxon>Asteroideae</taxon>
        <taxon>Heliantheae alliance</taxon>
        <taxon>Tageteae</taxon>
        <taxon>Tagetes</taxon>
    </lineage>
</organism>
<name>A0AAD8KXX8_TARER</name>
<keyword evidence="2" id="KW-1185">Reference proteome</keyword>
<sequence length="68" mass="8403">MQRGRAYLQCLELEQKRIQVFECELPLYLELVIKRYVRHNYKITARHRERETQTYIISINIHGEIKRN</sequence>
<dbReference type="EMBL" id="JAUHHV010000002">
    <property type="protein sequence ID" value="KAK1431729.1"/>
    <property type="molecule type" value="Genomic_DNA"/>
</dbReference>
<evidence type="ECO:0000313" key="2">
    <source>
        <dbReference type="Proteomes" id="UP001229421"/>
    </source>
</evidence>
<dbReference type="AlphaFoldDB" id="A0AAD8KXX8"/>
<dbReference type="Proteomes" id="UP001229421">
    <property type="component" value="Unassembled WGS sequence"/>
</dbReference>
<evidence type="ECO:0000313" key="1">
    <source>
        <dbReference type="EMBL" id="KAK1431729.1"/>
    </source>
</evidence>
<comment type="caution">
    <text evidence="1">The sequence shown here is derived from an EMBL/GenBank/DDBJ whole genome shotgun (WGS) entry which is preliminary data.</text>
</comment>
<protein>
    <submittedName>
        <fullName evidence="1">Uncharacterized protein</fullName>
    </submittedName>
</protein>
<accession>A0AAD8KXX8</accession>
<gene>
    <name evidence="1" type="ORF">QVD17_08313</name>
</gene>